<keyword evidence="1" id="KW-0812">Transmembrane</keyword>
<evidence type="ECO:0000259" key="3">
    <source>
        <dbReference type="PROSITE" id="PS50835"/>
    </source>
</evidence>
<gene>
    <name evidence="4" type="ORF">JOB18_013895</name>
</gene>
<feature type="transmembrane region" description="Helical" evidence="1">
    <location>
        <begin position="148"/>
        <end position="168"/>
    </location>
</feature>
<feature type="signal peptide" evidence="2">
    <location>
        <begin position="1"/>
        <end position="21"/>
    </location>
</feature>
<dbReference type="Proteomes" id="UP000693946">
    <property type="component" value="Unassembled WGS sequence"/>
</dbReference>
<keyword evidence="5" id="KW-1185">Reference proteome</keyword>
<dbReference type="SMART" id="SM00409">
    <property type="entry name" value="IG"/>
    <property type="match status" value="1"/>
</dbReference>
<dbReference type="PANTHER" id="PTHR15193">
    <property type="entry name" value="CD83 ANTIGEN"/>
    <property type="match status" value="1"/>
</dbReference>
<dbReference type="EMBL" id="JAGKHQ010001554">
    <property type="protein sequence ID" value="KAG7454889.1"/>
    <property type="molecule type" value="Genomic_DNA"/>
</dbReference>
<proteinExistence type="predicted"/>
<evidence type="ECO:0000256" key="2">
    <source>
        <dbReference type="SAM" id="SignalP"/>
    </source>
</evidence>
<accession>A0AAV6PEV3</accession>
<reference evidence="4 5" key="1">
    <citation type="journal article" date="2021" name="Sci. Rep.">
        <title>Chromosome anchoring in Senegalese sole (Solea senegalensis) reveals sex-associated markers and genome rearrangements in flatfish.</title>
        <authorList>
            <person name="Guerrero-Cozar I."/>
            <person name="Gomez-Garrido J."/>
            <person name="Berbel C."/>
            <person name="Martinez-Blanch J.F."/>
            <person name="Alioto T."/>
            <person name="Claros M.G."/>
            <person name="Gagnaire P.A."/>
            <person name="Manchado M."/>
        </authorList>
    </citation>
    <scope>NUCLEOTIDE SEQUENCE [LARGE SCALE GENOMIC DNA]</scope>
    <source>
        <strain evidence="4">Sse05_10M</strain>
    </source>
</reference>
<protein>
    <submittedName>
        <fullName evidence="4">CD83 antigen</fullName>
    </submittedName>
</protein>
<feature type="domain" description="Ig-like" evidence="3">
    <location>
        <begin position="21"/>
        <end position="134"/>
    </location>
</feature>
<dbReference type="CDD" id="cd00096">
    <property type="entry name" value="Ig"/>
    <property type="match status" value="1"/>
</dbReference>
<dbReference type="AlphaFoldDB" id="A0AAV6PEV3"/>
<keyword evidence="1" id="KW-1133">Transmembrane helix</keyword>
<dbReference type="InterPro" id="IPR003599">
    <property type="entry name" value="Ig_sub"/>
</dbReference>
<organism evidence="4 5">
    <name type="scientific">Solea senegalensis</name>
    <name type="common">Senegalese sole</name>
    <dbReference type="NCBI Taxonomy" id="28829"/>
    <lineage>
        <taxon>Eukaryota</taxon>
        <taxon>Metazoa</taxon>
        <taxon>Chordata</taxon>
        <taxon>Craniata</taxon>
        <taxon>Vertebrata</taxon>
        <taxon>Euteleostomi</taxon>
        <taxon>Actinopterygii</taxon>
        <taxon>Neopterygii</taxon>
        <taxon>Teleostei</taxon>
        <taxon>Neoteleostei</taxon>
        <taxon>Acanthomorphata</taxon>
        <taxon>Carangaria</taxon>
        <taxon>Pleuronectiformes</taxon>
        <taxon>Pleuronectoidei</taxon>
        <taxon>Soleidae</taxon>
        <taxon>Solea</taxon>
    </lineage>
</organism>
<name>A0AAV6PEV3_SOLSE</name>
<evidence type="ECO:0000313" key="4">
    <source>
        <dbReference type="EMBL" id="KAG7454889.1"/>
    </source>
</evidence>
<evidence type="ECO:0000313" key="5">
    <source>
        <dbReference type="Proteomes" id="UP000693946"/>
    </source>
</evidence>
<keyword evidence="2" id="KW-0732">Signal</keyword>
<comment type="caution">
    <text evidence="4">The sequence shown here is derived from an EMBL/GenBank/DDBJ whole genome shotgun (WGS) entry which is preliminary data.</text>
</comment>
<dbReference type="PROSITE" id="PS50835">
    <property type="entry name" value="IG_LIKE"/>
    <property type="match status" value="1"/>
</dbReference>
<feature type="chain" id="PRO_5043428573" evidence="2">
    <location>
        <begin position="22"/>
        <end position="219"/>
    </location>
</feature>
<evidence type="ECO:0000256" key="1">
    <source>
        <dbReference type="SAM" id="Phobius"/>
    </source>
</evidence>
<dbReference type="PANTHER" id="PTHR15193:SF1">
    <property type="entry name" value="CD83 ANTIGEN"/>
    <property type="match status" value="1"/>
</dbReference>
<dbReference type="InterPro" id="IPR007110">
    <property type="entry name" value="Ig-like_dom"/>
</dbReference>
<sequence>MSLSCFFTLLLLSLSLLCVDSAVLEDTLPETKSVSGSDCVLHCTAAHKPGVSYRAVRWYKVTESPSPGITGLVTRDLPDGVTRFYADMEREVELQAESHGLFLPNVTCGDGGVYLCHLTSPVGEQDTEGRVHLTLTDCSSDKHAADRYSVIVATAVLMIALVTFLISYSSLRNTIRDRTKTTTHKDVLVDSALKPLDKKDLMLIYTLGPKTATMKHVIV</sequence>
<keyword evidence="1" id="KW-0472">Membrane</keyword>